<evidence type="ECO:0000256" key="3">
    <source>
        <dbReference type="ARBA" id="ARBA00023001"/>
    </source>
</evidence>
<evidence type="ECO:0000256" key="4">
    <source>
        <dbReference type="ARBA" id="ARBA00023157"/>
    </source>
</evidence>
<dbReference type="PROSITE" id="PS00655">
    <property type="entry name" value="GLYCOSYL_HYDROL_F6_1"/>
    <property type="match status" value="1"/>
</dbReference>
<keyword evidence="5 11" id="KW-0119">Carbohydrate metabolism</keyword>
<evidence type="ECO:0000256" key="2">
    <source>
        <dbReference type="ARBA" id="ARBA00022801"/>
    </source>
</evidence>
<sequence>MRVTAAVALLGVLALAGCGTVPSPPEEPQAPQALFGGMPLYVDPASPAAVEAATAEAAGRYADADAYAVIAEQPVATWFSGQQEDTFAAAERLTTAAARAGQVPVLVVYNMPHRDCGQYSAGGAADAQTYYDWLGALSAGIGDRPALVVLEPDAVTHALQGCGAGEAPEDTYALLTTAVDILGQREATQVYVDAGHAGWVEDAEALAAALRESGVSRADGFALNTSNFQTTADSLRYGEELSDLLDGTSFVVDTSRNGNGPPEAAAGDVDAWCNPPGRALGDSPTFATGSPLAVAFLWVKQPGNSDGACRDGEPEAGAWWPEQARALVRDRGGAQLLPPGDG</sequence>
<evidence type="ECO:0000256" key="5">
    <source>
        <dbReference type="ARBA" id="ARBA00023277"/>
    </source>
</evidence>
<feature type="signal peptide" evidence="11">
    <location>
        <begin position="1"/>
        <end position="16"/>
    </location>
</feature>
<evidence type="ECO:0000256" key="9">
    <source>
        <dbReference type="PIRSR" id="PIRSR001100-2"/>
    </source>
</evidence>
<dbReference type="PIRSF" id="PIRSF001100">
    <property type="entry name" value="Beta_cellobiohydrolase"/>
    <property type="match status" value="1"/>
</dbReference>
<evidence type="ECO:0000256" key="10">
    <source>
        <dbReference type="PROSITE-ProRule" id="PRU10056"/>
    </source>
</evidence>
<feature type="active site" description="Proton acceptor" evidence="8">
    <location>
        <position position="306"/>
    </location>
</feature>
<feature type="active site" evidence="10">
    <location>
        <position position="115"/>
    </location>
</feature>
<proteinExistence type="inferred from homology"/>
<name>A0A3N1GWY3_9ACTN</name>
<dbReference type="GO" id="GO:0004553">
    <property type="term" value="F:hydrolase activity, hydrolyzing O-glycosyl compounds"/>
    <property type="evidence" value="ECO:0007669"/>
    <property type="project" value="InterPro"/>
</dbReference>
<dbReference type="InterPro" id="IPR016288">
    <property type="entry name" value="Beta_cellobiohydrolase"/>
</dbReference>
<evidence type="ECO:0000313" key="13">
    <source>
        <dbReference type="Proteomes" id="UP000276232"/>
    </source>
</evidence>
<evidence type="ECO:0000313" key="12">
    <source>
        <dbReference type="EMBL" id="ROP34632.1"/>
    </source>
</evidence>
<dbReference type="PRINTS" id="PR00733">
    <property type="entry name" value="GLHYDRLASE6"/>
</dbReference>
<dbReference type="InterPro" id="IPR001524">
    <property type="entry name" value="Glyco_hydro_6_CS"/>
</dbReference>
<keyword evidence="7 11" id="KW-0624">Polysaccharide degradation</keyword>
<keyword evidence="13" id="KW-1185">Reference proteome</keyword>
<evidence type="ECO:0000256" key="8">
    <source>
        <dbReference type="PIRSR" id="PIRSR001100-1"/>
    </source>
</evidence>
<keyword evidence="2 11" id="KW-0378">Hydrolase</keyword>
<keyword evidence="3 11" id="KW-0136">Cellulose degradation</keyword>
<dbReference type="GO" id="GO:0030245">
    <property type="term" value="P:cellulose catabolic process"/>
    <property type="evidence" value="ECO:0007669"/>
    <property type="project" value="UniProtKB-KW"/>
</dbReference>
<dbReference type="FunCoup" id="A0A3N1GWY3">
    <property type="interactions" value="52"/>
</dbReference>
<feature type="binding site" evidence="9">
    <location>
        <position position="196"/>
    </location>
    <ligand>
        <name>substrate</name>
    </ligand>
</feature>
<evidence type="ECO:0000256" key="11">
    <source>
        <dbReference type="RuleBase" id="RU361186"/>
    </source>
</evidence>
<comment type="caution">
    <text evidence="12">The sequence shown here is derived from an EMBL/GenBank/DDBJ whole genome shotgun (WGS) entry which is preliminary data.</text>
</comment>
<feature type="active site" description="Proton donor" evidence="8">
    <location>
        <position position="153"/>
    </location>
</feature>
<feature type="binding site" evidence="9">
    <location>
        <position position="300"/>
    </location>
    <ligand>
        <name>substrate</name>
    </ligand>
</feature>
<dbReference type="Pfam" id="PF01341">
    <property type="entry name" value="Glyco_hydro_6"/>
    <property type="match status" value="1"/>
</dbReference>
<gene>
    <name evidence="12" type="ORF">EDC03_2448</name>
</gene>
<keyword evidence="1 11" id="KW-0732">Signal</keyword>
<dbReference type="EMBL" id="RJKN01000006">
    <property type="protein sequence ID" value="ROP34632.1"/>
    <property type="molecule type" value="Genomic_DNA"/>
</dbReference>
<dbReference type="InParanoid" id="A0A3N1GWY3"/>
<accession>A0A3N1GWY3</accession>
<keyword evidence="6 11" id="KW-0326">Glycosidase</keyword>
<keyword evidence="4" id="KW-1015">Disulfide bond</keyword>
<comment type="similarity">
    <text evidence="11">Belongs to the glycosyl hydrolase family 6.</text>
</comment>
<evidence type="ECO:0000256" key="7">
    <source>
        <dbReference type="ARBA" id="ARBA00023326"/>
    </source>
</evidence>
<dbReference type="RefSeq" id="WP_199720213.1">
    <property type="nucleotide sequence ID" value="NZ_RJKN01000006.1"/>
</dbReference>
<feature type="binding site" evidence="9">
    <location>
        <position position="272"/>
    </location>
    <ligand>
        <name>substrate</name>
    </ligand>
</feature>
<evidence type="ECO:0000256" key="6">
    <source>
        <dbReference type="ARBA" id="ARBA00023295"/>
    </source>
</evidence>
<feature type="chain" id="PRO_5039746490" description="Glucanase" evidence="11">
    <location>
        <begin position="17"/>
        <end position="342"/>
    </location>
</feature>
<feature type="binding site" evidence="9">
    <location>
        <position position="199"/>
    </location>
    <ligand>
        <name>substrate</name>
    </ligand>
</feature>
<dbReference type="Proteomes" id="UP000276232">
    <property type="component" value="Unassembled WGS sequence"/>
</dbReference>
<dbReference type="Gene3D" id="3.20.20.40">
    <property type="entry name" value="1, 4-beta cellobiohydrolase"/>
    <property type="match status" value="1"/>
</dbReference>
<organism evidence="12 13">
    <name type="scientific">Pseudokineococcus lusitanus</name>
    <dbReference type="NCBI Taxonomy" id="763993"/>
    <lineage>
        <taxon>Bacteria</taxon>
        <taxon>Bacillati</taxon>
        <taxon>Actinomycetota</taxon>
        <taxon>Actinomycetes</taxon>
        <taxon>Kineosporiales</taxon>
        <taxon>Kineosporiaceae</taxon>
        <taxon>Pseudokineococcus</taxon>
    </lineage>
</organism>
<dbReference type="PROSITE" id="PS51257">
    <property type="entry name" value="PROKAR_LIPOPROTEIN"/>
    <property type="match status" value="1"/>
</dbReference>
<evidence type="ECO:0000256" key="1">
    <source>
        <dbReference type="ARBA" id="ARBA00022729"/>
    </source>
</evidence>
<feature type="binding site" evidence="9">
    <location>
        <position position="78"/>
    </location>
    <ligand>
        <name>substrate</name>
    </ligand>
</feature>
<dbReference type="InterPro" id="IPR036434">
    <property type="entry name" value="Beta_cellobiohydrolase_sf"/>
</dbReference>
<dbReference type="EC" id="3.2.1.-" evidence="11"/>
<reference evidence="12 13" key="1">
    <citation type="journal article" date="2015" name="Stand. Genomic Sci.">
        <title>Genomic Encyclopedia of Bacterial and Archaeal Type Strains, Phase III: the genomes of soil and plant-associated and newly described type strains.</title>
        <authorList>
            <person name="Whitman W.B."/>
            <person name="Woyke T."/>
            <person name="Klenk H.P."/>
            <person name="Zhou Y."/>
            <person name="Lilburn T.G."/>
            <person name="Beck B.J."/>
            <person name="De Vos P."/>
            <person name="Vandamme P."/>
            <person name="Eisen J.A."/>
            <person name="Garrity G."/>
            <person name="Hugenholtz P."/>
            <person name="Kyrpides N.C."/>
        </authorList>
    </citation>
    <scope>NUCLEOTIDE SEQUENCE [LARGE SCALE GENOMIC DNA]</scope>
    <source>
        <strain evidence="12 13">CECT 7306</strain>
    </source>
</reference>
<protein>
    <recommendedName>
        <fullName evidence="11">Glucanase</fullName>
        <ecNumber evidence="11">3.2.1.-</ecNumber>
    </recommendedName>
</protein>
<dbReference type="AlphaFoldDB" id="A0A3N1GWY3"/>
<dbReference type="SUPFAM" id="SSF51989">
    <property type="entry name" value="Glycosyl hydrolases family 6, cellulases"/>
    <property type="match status" value="1"/>
</dbReference>
<feature type="binding site" evidence="9">
    <location>
        <position position="227"/>
    </location>
    <ligand>
        <name>substrate</name>
    </ligand>
</feature>
<dbReference type="PANTHER" id="PTHR34876:SF4">
    <property type="entry name" value="1,4-BETA-D-GLUCAN CELLOBIOHYDROLASE C-RELATED"/>
    <property type="match status" value="1"/>
</dbReference>
<dbReference type="PANTHER" id="PTHR34876">
    <property type="match status" value="1"/>
</dbReference>